<dbReference type="EMBL" id="CP006852">
    <property type="protein sequence ID" value="AHC35404.1"/>
    <property type="molecule type" value="Genomic_DNA"/>
</dbReference>
<sequence>MPDRSKGLHVPFIKRRLPDWTQHLHSAHLEDMTDTRDLAQRFISVYPDLFDQASPMLRQRLLDSQARSNTSIQQLARTLKDFKGITEFCKPLLIEAMRKKFGQTPDVVKTHLYHLRTSSPVDAQPLLQAAMRNFEANESFDEVSLQETSALAPEGSLESERYDETDRYPFGKTRYLIRNKLSIKPADFAGLCRELDLGKHYQNHLRAVFQTPGTAAVVRQRTMTASKDRLRVQAHIARMKLDIDESVYVSLLAFLDGTGQARFDGKPMVFSRLSILGSTLSDVFIIGNDSRQARIELQNPWYNLIPGVWVAKGRLPPEPRFVVYIPGDPVNPLKTYASVSAFASELGVKLRHPPYQRLFASLVPHGESPGFLRRLKNQLTVYRWNPNPVYPGPPYNPETYANGVYEQVWNTEMNLALEESVIDGEVFGARYDFHLARIKSNAGLLARPTGVVDREAWIERLQHYAEWGMNLLNVAAFFVPGLGEMMMGVTAVQLGYEVFEGVEAWSAGDADEAWQHFKSVLQNVAYMAALGAVASKGPAVLPSRFVNSMSKVTTPFGKVRLWHPDLAAYKSSASLEGLTPNALGQYRLGGKTYIRMEGNVFEKTFDPEIKLWRIQHPTVHDTYQPILRHNGFGAWRHTLERPLGWDRVALMRRMGPHMEPFTDAQLEQIADVSGVNDDHLRRLHTDHQPPPPVLAETVRLFELDRQTDEVIRDIRQGACRDGLCQFMVPLTLELPNWPVDEVLEVFSGPEPWGASQRFSAADAADTARPTIKITRAEVDAGKLPERVLENLDDGQIARLLGSENQQPDADRVQVFRDRLADHAQRRRKAVFDNLMSRQAAPDADTQILQRSFPTLSPEAARQVLSHANDEVLGQLRSTQRVPLRLATQIRVHLHESGVSRALIGLSVESLASSASDRLALHCLEHLPGWSADTRVEVRLHGVRGPLVDSIGGEQAATRYCLVKGGDFIQAFDAQGKALNSVPTSGRNLFESLLEVVPAPVRESLQGKPSEALRKQVVDYALSHRDDMSRIIKRDPLKRGGGRLLRRPSGRFGYAASGDVAGFADEALVARVRAIYPNVTDQQALQFVRSRLSAGDTDQQVFHLLENRRREFEGLCSTLDTWVEGVLSPDPRGSIRTHLRGIADRIIDCWRNGLYRGLAPAFELDIASTLSVPRLAADFSHVRRLRLTSLQLAGSDLERMFPALKSLELNVIPLHIPMLADQLSSLQTLTELKLTFSAQGVGESLALSQALQGMTQLERLHLVGNIPELDYSTLPRLRALTLAGPMGQWPTGVLALPALESLDLSGVAVQSLPNELFSGHEALWRRLQLNWGALEPEQFTRVFDYVHDNPGHLVEESQVIAHHCHQRLGALVPNHWRFAGDALAALRREGLEGRGLLDKVVALEQEHSALDGALEQWQATPVRVDGRPASVQGRRAWADRVRALWRDALVARYGGGEPEAGPSRLFDEPRRTDRWSLGDTSGLGDLPALGDVQFTQIRVLSLARANLSTAQANDLLLHFPNLEELDLSGNRLTDLPQALETQQRLTKVNLSGNELTITPSIQARLNRLTSLQGLDLAGNRLSGLSVNALMELQSLNVSRTQLRAWPEGVLDLSKLRFLDLSYSAITEVPNALWTDHDILLAHTSLRGCRLSPQAITAVQAFAERTAPGTPSAFLYRNPLGIDRPVLAAGRTGGDPEFFPEEVSEQPDLLVPLPVDVPGQLPLTSAERLQRLDPQLGAGQAVERLDAWLGQGMSATQIEDALRLWQEQQVQMIQGLNRWIDNPAVRSRDGWVNAPDRRRAAERLLACWRETLREVRSAEAVANDYALDLSGLTVGDLPALPITFRHVGTLDLSNVGLTTASDAFLRAFPRLESLMLNGNDLGALPDAVTGLERLTRLSAHHNELSDAPLLQRQLRALPQLQQVDLETNHLDSFDVAGLDRLQVLNLNYNRLSDWPAGVLEAPALTTLGLRSNYNIETIPVGAFLPEHNALMAGTDLSDNMLEEREFLRLQEYQRETGRGLGFTPHDIDELLAGFHSEAEDDEPGLALHPENETPEQAKARWFTGGAADSERQAVWDTVMAQDARMVQEEGAPEGTPGDLATILGQLRHTRDFQLDRVNLTERVWNVLEAAYGDQALRERLLGIARASRHGATCGDGRILLFNALEVEVFEFNALRAIDPADKGRVLLKLSRKLFRLAQVEAQAEARIQQNPGIDPAEIRLAYRIGLAQRLELPTQPRSMLYNNLSRVMAADLDAAYTAIIAQEQTPAFIEQLTVRQYWVNYLQEKYPDKFSAVQQTLDDALSTLEDQYAEFNPAYFEALQALQKTNESARRKLLNELSTGEIADLGD</sequence>
<proteinExistence type="predicted"/>
<accession>A0ACA7P6H6</accession>
<protein>
    <submittedName>
        <fullName evidence="1">Uncharacterized protein</fullName>
    </submittedName>
</protein>
<gene>
    <name evidence="1" type="ORF">U771_14400</name>
</gene>
<dbReference type="Proteomes" id="UP000018725">
    <property type="component" value="Chromosome"/>
</dbReference>
<reference evidence="1 2" key="1">
    <citation type="journal article" date="2014" name="Genome Announc.">
        <title>Complete Genome Sequence of Pseudomonas sp. Strain TKP, Isolated from a gamma-Hexachlorocyclohexane-Degrading Mixed Culture.</title>
        <authorList>
            <person name="Ohtsubo Y."/>
            <person name="Kishida K."/>
            <person name="Sato T."/>
            <person name="Tabata M."/>
            <person name="Kawasumi T."/>
            <person name="Ogura Y."/>
            <person name="Hayashi T."/>
            <person name="Tsuda M."/>
            <person name="Nagata Y."/>
        </authorList>
    </citation>
    <scope>NUCLEOTIDE SEQUENCE [LARGE SCALE GENOMIC DNA]</scope>
    <source>
        <strain evidence="1 2">TKP</strain>
    </source>
</reference>
<evidence type="ECO:0000313" key="2">
    <source>
        <dbReference type="Proteomes" id="UP000018725"/>
    </source>
</evidence>
<name>A0ACA7P6H6_9PSED</name>
<evidence type="ECO:0000313" key="1">
    <source>
        <dbReference type="EMBL" id="AHC35404.1"/>
    </source>
</evidence>
<keyword evidence="2" id="KW-1185">Reference proteome</keyword>
<organism evidence="1 2">
    <name type="scientific">Pseudomonas gorinensis</name>
    <dbReference type="NCBI Taxonomy" id="3240790"/>
    <lineage>
        <taxon>Bacteria</taxon>
        <taxon>Pseudomonadati</taxon>
        <taxon>Pseudomonadota</taxon>
        <taxon>Gammaproteobacteria</taxon>
        <taxon>Pseudomonadales</taxon>
        <taxon>Pseudomonadaceae</taxon>
        <taxon>Pseudomonas</taxon>
    </lineage>
</organism>